<accession>A0A5E8B1S5</accession>
<dbReference type="OrthoDB" id="4066896at2759"/>
<feature type="compositionally biased region" description="Polar residues" evidence="1">
    <location>
        <begin position="1024"/>
        <end position="1047"/>
    </location>
</feature>
<dbReference type="Proteomes" id="UP000398389">
    <property type="component" value="Unassembled WGS sequence"/>
</dbReference>
<feature type="region of interest" description="Disordered" evidence="1">
    <location>
        <begin position="1113"/>
        <end position="1293"/>
    </location>
</feature>
<dbReference type="SMART" id="SM00325">
    <property type="entry name" value="RhoGEF"/>
    <property type="match status" value="1"/>
</dbReference>
<feature type="region of interest" description="Disordered" evidence="1">
    <location>
        <begin position="1752"/>
        <end position="1790"/>
    </location>
</feature>
<feature type="region of interest" description="Disordered" evidence="1">
    <location>
        <begin position="1807"/>
        <end position="1848"/>
    </location>
</feature>
<dbReference type="Pfam" id="PF25351">
    <property type="entry name" value="PH_BUD3_C"/>
    <property type="match status" value="1"/>
</dbReference>
<dbReference type="GeneID" id="43579386"/>
<dbReference type="GO" id="GO:0005085">
    <property type="term" value="F:guanyl-nucleotide exchange factor activity"/>
    <property type="evidence" value="ECO:0007669"/>
    <property type="project" value="InterPro"/>
</dbReference>
<sequence length="2039" mass="222704">MPGATTEDPPIALADHIITIDASVEYKGSFSKKIGNDAVYLTSEDPIFGKFLAIVYKARPNSDLLSAIVIGRNGVNESVDMTLNPKSRYYSACLNLPQEMASSMVRKALAVACLRTYANMEMTIKKYLTEASDEALQFDWDETTAGHLAASLTPATGRFPGEIGNTVIDCGLLQPKFIRSIVIDIVYQDLDSTNDSNNELVYLFGNQLEHLFDPLSEYSPEPTELLYSPPPHPSVMRPGDDRIVQSVCQELFSLQSHFTTDLLCFLQDYLIPLRVKALGGEIPDLTIRRLNTIFPPTIDEVVRVNNIFYEALDASIGYGSYEVMKACGVSIPYFYKACMRHEAATRNFTQVINENYDLLKVHAPMMGRYTIHRMESIIHFSLHLTKIKLVLERLIKIVDWQPDETPKVEEFYLSAVGTIDSFGRERQVSPYDNRIFTPTGKLLVEISKGWPQELEYGWINRRVVSIFDVQDLTADDRAIINIIFIFTDSVVITKPTQPISMTSDSGIHKPSIADMLMHSMINSMPLVNVPDLVVVGWAPIEDVHFATYGSPMNLAMYITGNGLKLNTQEDSPGPSPTASTYTPIQRFMKKPQPLSSANTSSSTSTTRAFTHLKLFRLIRPGIDADTVANYISKAKIMNKTQPFHLFQSSQPNLTTYATVHEYQGYRLESRKCPIAIFANLKISPALLDNYNLIACIGVQIYNSNLVLIRVVSKLGYDAKSVVSKENFAASISSHIARIYSLYFSSGNELNTSMIAQNNAEIAEYLVRFATSEVKHVAAPRRHVSRGRVNRFTIAEMPEQEQKAHQKQPTPVVVTQRPQSQPLPKVQSLIEPPSRTVSQPMRNATPKPAPTPVRAVSQPEATSKARPASIAVTSANTSTSNVNTTAPSSKRWSLKKRVSASSLLSRFSHKSRDSLRESSRPSSTVDPSTPQQSTFPSTSTLTSPATLKSTSLATTPVFSNASSSTPSTQSARRKSSFSFLRRGSSSSSKAPSPRSSDVYSIPDANSSAQSVATVTSVTSIQTATPEQPDSSTRHSYPTGGNQQPIFSAPVQNPANQIVRRKKSFMVPFSPAIPEEPFDFSEDAGGVGNTTTIQLPKPYRNSTPNTAQHVAAIVSRRPSSLLRHTEPADSSDTSTETPNTSTETAKENETTPTTPAAAKHKRLDSLRESPFSPGAAGIKIIGDESMEYDSDDDDKENSAAGPIRAGLPVLTRPQEKEEEKHNEKQKEEEEEDHVTDDQVGELPDTSAATTAAAAAAAAAALLKPKRKYQRHHAPGTTQSYSSSSNGSSSFASHSYSVSVSTDSTFDNSSVQNWYNDLHRQSLENASLDSLDMNFVPGIDSNEMTFDEEEEDTEDPVENITRFIDERAGSRLRQYPSSSIGSIGSSEFSVSRSTSNESAVPHGQFQQTVELRPLSEFGGASLQKVSSIGAVSSQLQEELPLSKSQPLSRSESGYSMILSDDFSYLGNLVSVNESDTSGFLEAGGGIGLTAATRRNMNSVTSLYPDLRDSSLIFLGKFIDADESNGYGWLAELANSSKSATNSSRQSVLSMSSLATSSSLRNLRASLMQQSRLSVISRQNSLRRMSTNMSVGSMNMNANFNTTLSASNSANLAMLKRDSSISSGLATTMEETSDMVAAHADTSNDTVDGTTPTIIQVPDYDEESSVTNTPKTEHAALFTTPVTVTPGQTPLLYSTASSVSTPNYGTYENFTVFNTSHCSTEYESPSHEASLHYSASYNNASSPILSGNILVTPSSSMAAESDMEESPGVRYSDFSRSESYSTEKNSQEDDYSTTPVFTSFGARRISSARTPPADLVLQPIADTEMPSPSSESSGSTSKASPVEQHKTTVSRKQSQTYMMSTFGSLSDMTNNELELRALLLSIESIINEEFASLMASPDTSNGSMVHSSVSRMSLVSSSKFGEGGRKKVLSQLERINDTVFKLYERTRMLPPLQGSLTSTDLKRVAAVEQANRGVLMECAWTLVGIMEAYKDAEESQGIASNRGTMGGKYATIVQQFLALEWARRATLQEKLGGAQGVEEIWAV</sequence>
<dbReference type="InterPro" id="IPR000219">
    <property type="entry name" value="DH_dom"/>
</dbReference>
<evidence type="ECO:0000313" key="4">
    <source>
        <dbReference type="Proteomes" id="UP000398389"/>
    </source>
</evidence>
<feature type="compositionally biased region" description="Low complexity" evidence="1">
    <location>
        <begin position="1822"/>
        <end position="1837"/>
    </location>
</feature>
<feature type="region of interest" description="Disordered" evidence="1">
    <location>
        <begin position="798"/>
        <end position="1047"/>
    </location>
</feature>
<feature type="compositionally biased region" description="Low complexity" evidence="1">
    <location>
        <begin position="870"/>
        <end position="888"/>
    </location>
</feature>
<feature type="compositionally biased region" description="Low complexity" evidence="1">
    <location>
        <begin position="926"/>
        <end position="995"/>
    </location>
</feature>
<feature type="compositionally biased region" description="Polar residues" evidence="1">
    <location>
        <begin position="1391"/>
        <end position="1400"/>
    </location>
</feature>
<dbReference type="InterPro" id="IPR035899">
    <property type="entry name" value="DBL_dom_sf"/>
</dbReference>
<feature type="compositionally biased region" description="Low complexity" evidence="1">
    <location>
        <begin position="1128"/>
        <end position="1141"/>
    </location>
</feature>
<evidence type="ECO:0000313" key="3">
    <source>
        <dbReference type="EMBL" id="VVT44875.1"/>
    </source>
</evidence>
<keyword evidence="4" id="KW-1185">Reference proteome</keyword>
<feature type="domain" description="DH" evidence="2">
    <location>
        <begin position="247"/>
        <end position="424"/>
    </location>
</feature>
<feature type="compositionally biased region" description="Low complexity" evidence="1">
    <location>
        <begin position="1005"/>
        <end position="1023"/>
    </location>
</feature>
<name>A0A5E8B1S5_9ASCO</name>
<feature type="compositionally biased region" description="Low complexity" evidence="1">
    <location>
        <begin position="1245"/>
        <end position="1258"/>
    </location>
</feature>
<dbReference type="RefSeq" id="XP_031851177.1">
    <property type="nucleotide sequence ID" value="XM_031995286.1"/>
</dbReference>
<evidence type="ECO:0000256" key="1">
    <source>
        <dbReference type="SAM" id="MobiDB-lite"/>
    </source>
</evidence>
<organism evidence="3 4">
    <name type="scientific">Magnusiomyces paraingens</name>
    <dbReference type="NCBI Taxonomy" id="2606893"/>
    <lineage>
        <taxon>Eukaryota</taxon>
        <taxon>Fungi</taxon>
        <taxon>Dikarya</taxon>
        <taxon>Ascomycota</taxon>
        <taxon>Saccharomycotina</taxon>
        <taxon>Dipodascomycetes</taxon>
        <taxon>Dipodascales</taxon>
        <taxon>Dipodascaceae</taxon>
        <taxon>Magnusiomyces</taxon>
    </lineage>
</organism>
<dbReference type="SUPFAM" id="SSF48065">
    <property type="entry name" value="DBL homology domain (DH-domain)"/>
    <property type="match status" value="1"/>
</dbReference>
<feature type="compositionally biased region" description="Low complexity" evidence="1">
    <location>
        <begin position="1277"/>
        <end position="1293"/>
    </location>
</feature>
<dbReference type="InterPro" id="IPR021895">
    <property type="entry name" value="Bud3_N"/>
</dbReference>
<feature type="region of interest" description="Disordered" evidence="1">
    <location>
        <begin position="1372"/>
        <end position="1400"/>
    </location>
</feature>
<feature type="compositionally biased region" description="Basic and acidic residues" evidence="1">
    <location>
        <begin position="1211"/>
        <end position="1225"/>
    </location>
</feature>
<protein>
    <recommendedName>
        <fullName evidence="2">DH domain-containing protein</fullName>
    </recommendedName>
</protein>
<feature type="compositionally biased region" description="Acidic residues" evidence="1">
    <location>
        <begin position="1182"/>
        <end position="1193"/>
    </location>
</feature>
<feature type="compositionally biased region" description="Basic and acidic residues" evidence="1">
    <location>
        <begin position="909"/>
        <end position="918"/>
    </location>
</feature>
<feature type="compositionally biased region" description="Basic residues" evidence="1">
    <location>
        <begin position="1261"/>
        <end position="1271"/>
    </location>
</feature>
<dbReference type="EMBL" id="CABVLU010000001">
    <property type="protein sequence ID" value="VVT44875.1"/>
    <property type="molecule type" value="Genomic_DNA"/>
</dbReference>
<gene>
    <name evidence="3" type="ORF">SAPINGB_P000563</name>
</gene>
<evidence type="ECO:0000259" key="2">
    <source>
        <dbReference type="SMART" id="SM00325"/>
    </source>
</evidence>
<dbReference type="Pfam" id="PF12015">
    <property type="entry name" value="Bud3_N"/>
    <property type="match status" value="1"/>
</dbReference>
<reference evidence="3 4" key="1">
    <citation type="submission" date="2019-09" db="EMBL/GenBank/DDBJ databases">
        <authorList>
            <person name="Brejova B."/>
        </authorList>
    </citation>
    <scope>NUCLEOTIDE SEQUENCE [LARGE SCALE GENOMIC DNA]</scope>
</reference>
<dbReference type="InterPro" id="IPR057454">
    <property type="entry name" value="Bud3_C"/>
</dbReference>
<feature type="compositionally biased region" description="Low complexity" evidence="1">
    <location>
        <begin position="1374"/>
        <end position="1390"/>
    </location>
</feature>
<proteinExistence type="predicted"/>